<keyword evidence="2" id="KW-1185">Reference proteome</keyword>
<proteinExistence type="predicted"/>
<dbReference type="AlphaFoldDB" id="A0A399EHB5"/>
<gene>
    <name evidence="1" type="ORF">Mlute_02158</name>
</gene>
<organism evidence="1 2">
    <name type="scientific">Meiothermus luteus</name>
    <dbReference type="NCBI Taxonomy" id="2026184"/>
    <lineage>
        <taxon>Bacteria</taxon>
        <taxon>Thermotogati</taxon>
        <taxon>Deinococcota</taxon>
        <taxon>Deinococci</taxon>
        <taxon>Thermales</taxon>
        <taxon>Thermaceae</taxon>
        <taxon>Meiothermus</taxon>
    </lineage>
</organism>
<name>A0A399EHB5_9DEIN</name>
<comment type="caution">
    <text evidence="1">The sequence shown here is derived from an EMBL/GenBank/DDBJ whole genome shotgun (WGS) entry which is preliminary data.</text>
</comment>
<dbReference type="RefSeq" id="WP_119360704.1">
    <property type="nucleotide sequence ID" value="NZ_QWKZ01000078.1"/>
</dbReference>
<evidence type="ECO:0000313" key="2">
    <source>
        <dbReference type="Proteomes" id="UP000265800"/>
    </source>
</evidence>
<accession>A0A399EHB5</accession>
<evidence type="ECO:0000313" key="1">
    <source>
        <dbReference type="EMBL" id="RIH83545.1"/>
    </source>
</evidence>
<sequence length="79" mass="9065">MPTNGNLGVLVRLAWRNLWRQRRRPGPERQPGREGVDARGWLREPSPLLSLGSFLAGQWAVPLGEEALWNLKPTFFWMA</sequence>
<dbReference type="Proteomes" id="UP000265800">
    <property type="component" value="Unassembled WGS sequence"/>
</dbReference>
<reference evidence="1 2" key="1">
    <citation type="submission" date="2018-08" db="EMBL/GenBank/DDBJ databases">
        <title>Meiothermus luteus KCTC 52599 genome sequencing project.</title>
        <authorList>
            <person name="Da Costa M.S."/>
            <person name="Albuquerque L."/>
            <person name="Raposo P."/>
            <person name="Froufe H.J.C."/>
            <person name="Barroso C.S."/>
            <person name="Egas C."/>
        </authorList>
    </citation>
    <scope>NUCLEOTIDE SEQUENCE [LARGE SCALE GENOMIC DNA]</scope>
    <source>
        <strain evidence="1 2">KCTC 52599</strain>
    </source>
</reference>
<dbReference type="EMBL" id="QWKZ01000078">
    <property type="protein sequence ID" value="RIH83545.1"/>
    <property type="molecule type" value="Genomic_DNA"/>
</dbReference>
<protein>
    <submittedName>
        <fullName evidence="1">Uncharacterized protein</fullName>
    </submittedName>
</protein>